<keyword evidence="2 5" id="KW-0812">Transmembrane</keyword>
<dbReference type="InterPro" id="IPR050475">
    <property type="entry name" value="Prenyltransferase_related"/>
</dbReference>
<dbReference type="GO" id="GO:0016020">
    <property type="term" value="C:membrane"/>
    <property type="evidence" value="ECO:0007669"/>
    <property type="project" value="UniProtKB-SubCell"/>
</dbReference>
<feature type="transmembrane region" description="Helical" evidence="5">
    <location>
        <begin position="188"/>
        <end position="206"/>
    </location>
</feature>
<feature type="transmembrane region" description="Helical" evidence="5">
    <location>
        <begin position="322"/>
        <end position="341"/>
    </location>
</feature>
<evidence type="ECO:0000256" key="2">
    <source>
        <dbReference type="ARBA" id="ARBA00022692"/>
    </source>
</evidence>
<feature type="transmembrane region" description="Helical" evidence="5">
    <location>
        <begin position="218"/>
        <end position="239"/>
    </location>
</feature>
<dbReference type="OrthoDB" id="4545177at2"/>
<keyword evidence="4 5" id="KW-0472">Membrane</keyword>
<dbReference type="KEGG" id="sact:DMT42_21030"/>
<gene>
    <name evidence="6" type="ORF">DMT42_21030</name>
</gene>
<evidence type="ECO:0000313" key="7">
    <source>
        <dbReference type="Proteomes" id="UP000247634"/>
    </source>
</evidence>
<sequence length="342" mass="35512">MTSSIEVPRRAHGRTTKVTRPHGMPYSSCDFRTCRSRFAAVSIVAERHRPLTDRRLGHRLLLCVQEARPLVQAAFVLRFALGALCTLGSGRAPGLTVLAGAAAWWAATTCAYLFNGLMDLPEDRANGSSRPLAGGRLDVRTARAGVVALAVTALALSLFAPRTTGCVLVFLVLGYLYSAPRGAAKLRAWSASCVTTAATFATYLGGALSTGRTPSATALLFGAVMSLWVGLIGAVAKDLGSTGGDALAGRRTLAVVRGEAATRTFCALAALCLAQFSLLGAPWTTTPVPLTTGALALAVGATLLTARCLAPRTVAPRSPYRVAMATQYGVHLATAAALLLGM</sequence>
<feature type="transmembrane region" description="Helical" evidence="5">
    <location>
        <begin position="290"/>
        <end position="310"/>
    </location>
</feature>
<organism evidence="6 7">
    <name type="scientific">Streptomyces actuosus</name>
    <dbReference type="NCBI Taxonomy" id="1885"/>
    <lineage>
        <taxon>Bacteria</taxon>
        <taxon>Bacillati</taxon>
        <taxon>Actinomycetota</taxon>
        <taxon>Actinomycetes</taxon>
        <taxon>Kitasatosporales</taxon>
        <taxon>Streptomycetaceae</taxon>
        <taxon>Streptomyces</taxon>
    </lineage>
</organism>
<dbReference type="Gene3D" id="1.10.357.140">
    <property type="entry name" value="UbiA prenyltransferase"/>
    <property type="match status" value="1"/>
</dbReference>
<keyword evidence="3 5" id="KW-1133">Transmembrane helix</keyword>
<dbReference type="AlphaFoldDB" id="A0A2U9P5N0"/>
<accession>A0A2U9P5N0</accession>
<dbReference type="Pfam" id="PF01040">
    <property type="entry name" value="UbiA"/>
    <property type="match status" value="1"/>
</dbReference>
<evidence type="ECO:0000313" key="6">
    <source>
        <dbReference type="EMBL" id="AWT44534.1"/>
    </source>
</evidence>
<protein>
    <submittedName>
        <fullName evidence="6">Homogenitisate phytyltransferase</fullName>
    </submittedName>
</protein>
<dbReference type="Proteomes" id="UP000247634">
    <property type="component" value="Chromosome"/>
</dbReference>
<name>A0A2U9P5N0_STRAS</name>
<dbReference type="GO" id="GO:0016765">
    <property type="term" value="F:transferase activity, transferring alkyl or aryl (other than methyl) groups"/>
    <property type="evidence" value="ECO:0007669"/>
    <property type="project" value="InterPro"/>
</dbReference>
<keyword evidence="6" id="KW-0808">Transferase</keyword>
<comment type="subcellular location">
    <subcellularLocation>
        <location evidence="1">Membrane</location>
        <topology evidence="1">Multi-pass membrane protein</topology>
    </subcellularLocation>
</comment>
<dbReference type="PANTHER" id="PTHR42723:SF1">
    <property type="entry name" value="CHLOROPHYLL SYNTHASE, CHLOROPLASTIC"/>
    <property type="match status" value="1"/>
</dbReference>
<feature type="transmembrane region" description="Helical" evidence="5">
    <location>
        <begin position="146"/>
        <end position="176"/>
    </location>
</feature>
<evidence type="ECO:0000256" key="4">
    <source>
        <dbReference type="ARBA" id="ARBA00023136"/>
    </source>
</evidence>
<evidence type="ECO:0000256" key="1">
    <source>
        <dbReference type="ARBA" id="ARBA00004141"/>
    </source>
</evidence>
<reference evidence="6 7" key="1">
    <citation type="submission" date="2018-06" db="EMBL/GenBank/DDBJ databases">
        <title>The complete genome sequence of a nosiheptide producer Streptomyces actuosus ATCC 25421: deducing the ability of producing a new class III lantibiotics.</title>
        <authorList>
            <person name="Liu W."/>
            <person name="Sun F."/>
            <person name="Hu Y."/>
        </authorList>
    </citation>
    <scope>NUCLEOTIDE SEQUENCE [LARGE SCALE GENOMIC DNA]</scope>
    <source>
        <strain evidence="6 7">ATCC 25421</strain>
    </source>
</reference>
<dbReference type="InterPro" id="IPR000537">
    <property type="entry name" value="UbiA_prenyltransferase"/>
</dbReference>
<dbReference type="PANTHER" id="PTHR42723">
    <property type="entry name" value="CHLOROPHYLL SYNTHASE"/>
    <property type="match status" value="1"/>
</dbReference>
<proteinExistence type="predicted"/>
<evidence type="ECO:0000256" key="3">
    <source>
        <dbReference type="ARBA" id="ARBA00022989"/>
    </source>
</evidence>
<dbReference type="EMBL" id="CP029788">
    <property type="protein sequence ID" value="AWT44534.1"/>
    <property type="molecule type" value="Genomic_DNA"/>
</dbReference>
<evidence type="ECO:0000256" key="5">
    <source>
        <dbReference type="SAM" id="Phobius"/>
    </source>
</evidence>
<dbReference type="InterPro" id="IPR044878">
    <property type="entry name" value="UbiA_sf"/>
</dbReference>
<keyword evidence="7" id="KW-1185">Reference proteome</keyword>